<dbReference type="SUPFAM" id="SSF54695">
    <property type="entry name" value="POZ domain"/>
    <property type="match status" value="1"/>
</dbReference>
<dbReference type="Gene3D" id="3.30.710.10">
    <property type="entry name" value="Potassium Channel Kv1.1, Chain A"/>
    <property type="match status" value="1"/>
</dbReference>
<accession>A0A7E4VPK4</accession>
<evidence type="ECO:0000259" key="1">
    <source>
        <dbReference type="PROSITE" id="PS50097"/>
    </source>
</evidence>
<keyword evidence="2" id="KW-1185">Reference proteome</keyword>
<dbReference type="Pfam" id="PF00651">
    <property type="entry name" value="BTB"/>
    <property type="match status" value="1"/>
</dbReference>
<dbReference type="InterPro" id="IPR000210">
    <property type="entry name" value="BTB/POZ_dom"/>
</dbReference>
<dbReference type="PROSITE" id="PS50097">
    <property type="entry name" value="BTB"/>
    <property type="match status" value="1"/>
</dbReference>
<proteinExistence type="predicted"/>
<protein>
    <submittedName>
        <fullName evidence="3">BTB domain-containing protein</fullName>
    </submittedName>
</protein>
<sequence>MVYTMQDSTKIAFFRPHFESLGYDRLHEMFHTNRSIKEFPGLSWSLNVYRDYGPSVTIKIGVSIGSARATGTITVGTIVDNFDVTFDEASEKTVMHKASLYNPTDQFFVTLDVKFEIPKRFCQFKMQKLSVFDLFAGSQDDLDAQFSFFDGKIQVHSGFLSLISPVFQAMFTHNTKEAKTGVVNITDFDKKTVERVVNLCYGRDLETESTSEVVDMLRFADKYDIKAVVKNLEAIIEADLNNTNFCVITQYAWDLNRDSLKKACGKHFRQNHGLSITPEFAQMSGPVQLGVIASAASIDSSDSEQK</sequence>
<dbReference type="AlphaFoldDB" id="A0A7E4VPK4"/>
<reference evidence="3" key="2">
    <citation type="submission" date="2020-10" db="UniProtKB">
        <authorList>
            <consortium name="WormBaseParasite"/>
        </authorList>
    </citation>
    <scope>IDENTIFICATION</scope>
</reference>
<dbReference type="Proteomes" id="UP000492821">
    <property type="component" value="Unassembled WGS sequence"/>
</dbReference>
<dbReference type="InterPro" id="IPR011333">
    <property type="entry name" value="SKP1/BTB/POZ_sf"/>
</dbReference>
<dbReference type="CDD" id="cd18186">
    <property type="entry name" value="BTB_POZ_ZBTB_KLHL-like"/>
    <property type="match status" value="1"/>
</dbReference>
<reference evidence="2" key="1">
    <citation type="journal article" date="2013" name="Genetics">
        <title>The draft genome and transcriptome of Panagrellus redivivus are shaped by the harsh demands of a free-living lifestyle.</title>
        <authorList>
            <person name="Srinivasan J."/>
            <person name="Dillman A.R."/>
            <person name="Macchietto M.G."/>
            <person name="Heikkinen L."/>
            <person name="Lakso M."/>
            <person name="Fracchia K.M."/>
            <person name="Antoshechkin I."/>
            <person name="Mortazavi A."/>
            <person name="Wong G."/>
            <person name="Sternberg P.W."/>
        </authorList>
    </citation>
    <scope>NUCLEOTIDE SEQUENCE [LARGE SCALE GENOMIC DNA]</scope>
    <source>
        <strain evidence="2">MT8872</strain>
    </source>
</reference>
<name>A0A7E4VPK4_PANRE</name>
<feature type="domain" description="BTB" evidence="1">
    <location>
        <begin position="142"/>
        <end position="209"/>
    </location>
</feature>
<dbReference type="PANTHER" id="PTHR24413">
    <property type="entry name" value="SPECKLE-TYPE POZ PROTEIN"/>
    <property type="match status" value="1"/>
</dbReference>
<dbReference type="WBParaSite" id="Pan_g23089.t1">
    <property type="protein sequence ID" value="Pan_g23089.t1"/>
    <property type="gene ID" value="Pan_g23089"/>
</dbReference>
<evidence type="ECO:0000313" key="2">
    <source>
        <dbReference type="Proteomes" id="UP000492821"/>
    </source>
</evidence>
<dbReference type="SMART" id="SM00225">
    <property type="entry name" value="BTB"/>
    <property type="match status" value="1"/>
</dbReference>
<organism evidence="2 3">
    <name type="scientific">Panagrellus redivivus</name>
    <name type="common">Microworm</name>
    <dbReference type="NCBI Taxonomy" id="6233"/>
    <lineage>
        <taxon>Eukaryota</taxon>
        <taxon>Metazoa</taxon>
        <taxon>Ecdysozoa</taxon>
        <taxon>Nematoda</taxon>
        <taxon>Chromadorea</taxon>
        <taxon>Rhabditida</taxon>
        <taxon>Tylenchina</taxon>
        <taxon>Panagrolaimomorpha</taxon>
        <taxon>Panagrolaimoidea</taxon>
        <taxon>Panagrolaimidae</taxon>
        <taxon>Panagrellus</taxon>
    </lineage>
</organism>
<evidence type="ECO:0000313" key="3">
    <source>
        <dbReference type="WBParaSite" id="Pan_g23089.t1"/>
    </source>
</evidence>